<proteinExistence type="predicted"/>
<keyword evidence="4 6" id="KW-1133">Transmembrane helix</keyword>
<evidence type="ECO:0000256" key="4">
    <source>
        <dbReference type="ARBA" id="ARBA00022989"/>
    </source>
</evidence>
<dbReference type="InterPro" id="IPR050638">
    <property type="entry name" value="AA-Vitamin_Transporters"/>
</dbReference>
<organism evidence="8">
    <name type="scientific">marine sediment metagenome</name>
    <dbReference type="NCBI Taxonomy" id="412755"/>
    <lineage>
        <taxon>unclassified sequences</taxon>
        <taxon>metagenomes</taxon>
        <taxon>ecological metagenomes</taxon>
    </lineage>
</organism>
<evidence type="ECO:0000256" key="1">
    <source>
        <dbReference type="ARBA" id="ARBA00004651"/>
    </source>
</evidence>
<dbReference type="InterPro" id="IPR000620">
    <property type="entry name" value="EamA_dom"/>
</dbReference>
<dbReference type="EMBL" id="LAZR01001184">
    <property type="protein sequence ID" value="KKN49108.1"/>
    <property type="molecule type" value="Genomic_DNA"/>
</dbReference>
<comment type="subcellular location">
    <subcellularLocation>
        <location evidence="1">Cell membrane</location>
        <topology evidence="1">Multi-pass membrane protein</topology>
    </subcellularLocation>
</comment>
<feature type="transmembrane region" description="Helical" evidence="6">
    <location>
        <begin position="72"/>
        <end position="91"/>
    </location>
</feature>
<keyword evidence="2" id="KW-1003">Cell membrane</keyword>
<feature type="transmembrane region" description="Helical" evidence="6">
    <location>
        <begin position="270"/>
        <end position="287"/>
    </location>
</feature>
<evidence type="ECO:0000256" key="5">
    <source>
        <dbReference type="ARBA" id="ARBA00023136"/>
    </source>
</evidence>
<dbReference type="InterPro" id="IPR037185">
    <property type="entry name" value="EmrE-like"/>
</dbReference>
<evidence type="ECO:0000259" key="7">
    <source>
        <dbReference type="Pfam" id="PF00892"/>
    </source>
</evidence>
<dbReference type="Pfam" id="PF00892">
    <property type="entry name" value="EamA"/>
    <property type="match status" value="2"/>
</dbReference>
<accession>A0A0F9U622</accession>
<dbReference type="PANTHER" id="PTHR32322:SF18">
    <property type="entry name" value="S-ADENOSYLMETHIONINE_S-ADENOSYLHOMOCYSTEINE TRANSPORTER"/>
    <property type="match status" value="1"/>
</dbReference>
<dbReference type="GO" id="GO:0005886">
    <property type="term" value="C:plasma membrane"/>
    <property type="evidence" value="ECO:0007669"/>
    <property type="project" value="UniProtKB-SubCell"/>
</dbReference>
<feature type="domain" description="EamA" evidence="7">
    <location>
        <begin position="155"/>
        <end position="286"/>
    </location>
</feature>
<evidence type="ECO:0000256" key="2">
    <source>
        <dbReference type="ARBA" id="ARBA00022475"/>
    </source>
</evidence>
<feature type="transmembrane region" description="Helical" evidence="6">
    <location>
        <begin position="185"/>
        <end position="202"/>
    </location>
</feature>
<feature type="transmembrane region" description="Helical" evidence="6">
    <location>
        <begin position="36"/>
        <end position="60"/>
    </location>
</feature>
<feature type="transmembrane region" description="Helical" evidence="6">
    <location>
        <begin position="214"/>
        <end position="235"/>
    </location>
</feature>
<comment type="caution">
    <text evidence="8">The sequence shown here is derived from an EMBL/GenBank/DDBJ whole genome shotgun (WGS) entry which is preliminary data.</text>
</comment>
<dbReference type="PANTHER" id="PTHR32322">
    <property type="entry name" value="INNER MEMBRANE TRANSPORTER"/>
    <property type="match status" value="1"/>
</dbReference>
<name>A0A0F9U622_9ZZZZ</name>
<reference evidence="8" key="1">
    <citation type="journal article" date="2015" name="Nature">
        <title>Complex archaea that bridge the gap between prokaryotes and eukaryotes.</title>
        <authorList>
            <person name="Spang A."/>
            <person name="Saw J.H."/>
            <person name="Jorgensen S.L."/>
            <person name="Zaremba-Niedzwiedzka K."/>
            <person name="Martijn J."/>
            <person name="Lind A.E."/>
            <person name="van Eijk R."/>
            <person name="Schleper C."/>
            <person name="Guy L."/>
            <person name="Ettema T.J."/>
        </authorList>
    </citation>
    <scope>NUCLEOTIDE SEQUENCE</scope>
</reference>
<evidence type="ECO:0000256" key="3">
    <source>
        <dbReference type="ARBA" id="ARBA00022692"/>
    </source>
</evidence>
<keyword evidence="5 6" id="KW-0472">Membrane</keyword>
<sequence>MKTSHTAHNRLAIAALLFSSTLWGTIWYPLRWLDEAGLSAVWSSLVMYLAAGILALPFLFKKNIFKLSDRKDLIFLAIAAGVTNIAFLVALTEGEVMRVMLLFYLSPIWSVLLSRWWLKEQLSATAIAMLVVAMIGSLVMLWDTNIGFPWPQGLADWLAITASIAFSINNVLARKLANVSMAAKTGVIWWGVVIASIFVLGWQQTPIPDVSMNIWVVAGMVGVFGTVFMTMAALYGIARMPIYHSSVIMLFELVAAAISAWALTSEIMSLQEWLGGALILLAAYGIAKSET</sequence>
<gene>
    <name evidence="8" type="ORF">LCGC14_0646120</name>
</gene>
<feature type="transmembrane region" description="Helical" evidence="6">
    <location>
        <begin position="247"/>
        <end position="264"/>
    </location>
</feature>
<feature type="transmembrane region" description="Helical" evidence="6">
    <location>
        <begin position="154"/>
        <end position="173"/>
    </location>
</feature>
<feature type="transmembrane region" description="Helical" evidence="6">
    <location>
        <begin position="97"/>
        <end position="118"/>
    </location>
</feature>
<dbReference type="SUPFAM" id="SSF103481">
    <property type="entry name" value="Multidrug resistance efflux transporter EmrE"/>
    <property type="match status" value="2"/>
</dbReference>
<protein>
    <recommendedName>
        <fullName evidence="7">EamA domain-containing protein</fullName>
    </recommendedName>
</protein>
<feature type="transmembrane region" description="Helical" evidence="6">
    <location>
        <begin position="12"/>
        <end position="30"/>
    </location>
</feature>
<evidence type="ECO:0000313" key="8">
    <source>
        <dbReference type="EMBL" id="KKN49108.1"/>
    </source>
</evidence>
<feature type="domain" description="EamA" evidence="7">
    <location>
        <begin position="12"/>
        <end position="141"/>
    </location>
</feature>
<evidence type="ECO:0000256" key="6">
    <source>
        <dbReference type="SAM" id="Phobius"/>
    </source>
</evidence>
<keyword evidence="3 6" id="KW-0812">Transmembrane</keyword>
<dbReference type="AlphaFoldDB" id="A0A0F9U622"/>
<feature type="transmembrane region" description="Helical" evidence="6">
    <location>
        <begin position="125"/>
        <end position="142"/>
    </location>
</feature>